<dbReference type="GO" id="GO:0006189">
    <property type="term" value="P:'de novo' IMP biosynthetic process"/>
    <property type="evidence" value="ECO:0007669"/>
    <property type="project" value="UniProtKB-UniPathway"/>
</dbReference>
<dbReference type="Gene3D" id="1.10.275.60">
    <property type="match status" value="1"/>
</dbReference>
<comment type="catalytic activity">
    <reaction evidence="3">
        <text>(2S)-2-[5-amino-1-(5-phospho-beta-D-ribosyl)imidazole-4-carboxamido]succinate = 5-amino-1-(5-phospho-beta-D-ribosyl)imidazole-4-carboxamide + fumarate</text>
        <dbReference type="Rhea" id="RHEA:23920"/>
        <dbReference type="ChEBI" id="CHEBI:29806"/>
        <dbReference type="ChEBI" id="CHEBI:58443"/>
        <dbReference type="ChEBI" id="CHEBI:58475"/>
        <dbReference type="EC" id="4.3.2.2"/>
    </reaction>
</comment>
<dbReference type="AlphaFoldDB" id="A0A372MFA8"/>
<reference evidence="6" key="1">
    <citation type="submission" date="2018-08" db="EMBL/GenBank/DDBJ databases">
        <authorList>
            <person name="Grouzdev D.S."/>
            <person name="Krutkina M.S."/>
        </authorList>
    </citation>
    <scope>NUCLEOTIDE SEQUENCE [LARGE SCALE GENOMIC DNA]</scope>
    <source>
        <strain evidence="6">4-11</strain>
    </source>
</reference>
<sequence>MQSFTHDTYISPFSWRYASGEMRTVFSEEHKRKLLRKVWVALASAQEEAGLVSKEQLSELIAHQEDIDIERASEIEAEIHHDLMAEIKTFAEQCPNAGSIIHLGATSMDILDNMDAIRLKEALSLIIEKTKTLLSLFLEKMEAYADTPCMAFTHIQPAEPTTVGYRLAQTAQDIKEDLEGLLAVQASIRGKGMKGAVGTSASYTELLKDHTMSAMDLEQRVMEHLGLKAFTAATQVYPRKQDYRVGTALSSLACTLYKFFIDFRLLQSPPIGEWSEPFGAKQVGSSAMPFKRNPINSEKIDSLCRYISAQNEVLWQNAASTLLERTLDDSANRRLVLPDMFLALDEVLLTANKVVEGMQIHQSGIARNLEAYGIFAASERLLMELGRKGANRQEMHEIIREYSLKAWAEVQDGKPNTLKAMLSEDSTILSFLSKEAALEALDATQYTGDSALRTRMVAQEITSLLNRC</sequence>
<dbReference type="PANTHER" id="PTHR43172:SF1">
    <property type="entry name" value="ADENYLOSUCCINATE LYASE"/>
    <property type="match status" value="1"/>
</dbReference>
<evidence type="ECO:0000259" key="4">
    <source>
        <dbReference type="SMART" id="SM00998"/>
    </source>
</evidence>
<gene>
    <name evidence="5" type="ORF">DYP60_09490</name>
</gene>
<dbReference type="InterPro" id="IPR008948">
    <property type="entry name" value="L-Aspartase-like"/>
</dbReference>
<dbReference type="UniPathway" id="UPA00075">
    <property type="reaction ID" value="UER00336"/>
</dbReference>
<keyword evidence="1 3" id="KW-0456">Lyase</keyword>
<dbReference type="InterPro" id="IPR022761">
    <property type="entry name" value="Fumarate_lyase_N"/>
</dbReference>
<dbReference type="Pfam" id="PF00206">
    <property type="entry name" value="Lyase_1"/>
    <property type="match status" value="1"/>
</dbReference>
<dbReference type="PRINTS" id="PR00149">
    <property type="entry name" value="FUMRATELYASE"/>
</dbReference>
<evidence type="ECO:0000256" key="3">
    <source>
        <dbReference type="RuleBase" id="RU361172"/>
    </source>
</evidence>
<comment type="pathway">
    <text evidence="3">Purine metabolism; IMP biosynthesis via de novo pathway; 5-amino-1-(5-phospho-D-ribosyl)imidazole-4-carboxamide from 5-amino-1-(5-phospho-D-ribosyl)imidazole-4-carboxylate: step 2/2.</text>
</comment>
<feature type="domain" description="Adenylosuccinate lyase C-terminal" evidence="4">
    <location>
        <begin position="373"/>
        <end position="458"/>
    </location>
</feature>
<dbReference type="InterPro" id="IPR000362">
    <property type="entry name" value="Fumarate_lyase_fam"/>
</dbReference>
<dbReference type="EMBL" id="QUWK01000009">
    <property type="protein sequence ID" value="RFU94424.1"/>
    <property type="molecule type" value="Genomic_DNA"/>
</dbReference>
<dbReference type="EC" id="4.3.2.2" evidence="2 3"/>
<name>A0A372MFA8_9SPIR</name>
<keyword evidence="3" id="KW-0658">Purine biosynthesis</keyword>
<dbReference type="Proteomes" id="UP000264002">
    <property type="component" value="Unassembled WGS sequence"/>
</dbReference>
<organism evidence="5 6">
    <name type="scientific">Sphaerochaeta halotolerans</name>
    <dbReference type="NCBI Taxonomy" id="2293840"/>
    <lineage>
        <taxon>Bacteria</taxon>
        <taxon>Pseudomonadati</taxon>
        <taxon>Spirochaetota</taxon>
        <taxon>Spirochaetia</taxon>
        <taxon>Spirochaetales</taxon>
        <taxon>Sphaerochaetaceae</taxon>
        <taxon>Sphaerochaeta</taxon>
    </lineage>
</organism>
<dbReference type="PANTHER" id="PTHR43172">
    <property type="entry name" value="ADENYLOSUCCINATE LYASE"/>
    <property type="match status" value="1"/>
</dbReference>
<evidence type="ECO:0000313" key="6">
    <source>
        <dbReference type="Proteomes" id="UP000264002"/>
    </source>
</evidence>
<dbReference type="Gene3D" id="1.10.40.30">
    <property type="entry name" value="Fumarase/aspartase (C-terminal domain)"/>
    <property type="match status" value="1"/>
</dbReference>
<evidence type="ECO:0000256" key="2">
    <source>
        <dbReference type="NCBIfam" id="TIGR00928"/>
    </source>
</evidence>
<comment type="catalytic activity">
    <reaction evidence="3">
        <text>N(6)-(1,2-dicarboxyethyl)-AMP = fumarate + AMP</text>
        <dbReference type="Rhea" id="RHEA:16853"/>
        <dbReference type="ChEBI" id="CHEBI:29806"/>
        <dbReference type="ChEBI" id="CHEBI:57567"/>
        <dbReference type="ChEBI" id="CHEBI:456215"/>
        <dbReference type="EC" id="4.3.2.2"/>
    </reaction>
</comment>
<dbReference type="RefSeq" id="WP_117330763.1">
    <property type="nucleotide sequence ID" value="NZ_QUWK01000009.1"/>
</dbReference>
<dbReference type="GO" id="GO:0044208">
    <property type="term" value="P:'de novo' AMP biosynthetic process"/>
    <property type="evidence" value="ECO:0007669"/>
    <property type="project" value="UniProtKB-UniPathway"/>
</dbReference>
<reference evidence="5 6" key="2">
    <citation type="submission" date="2018-09" db="EMBL/GenBank/DDBJ databases">
        <title>Genome of Sphaerochaeta halotolerans strain 4-11.</title>
        <authorList>
            <person name="Nazina T.N."/>
            <person name="Sokolova D.S."/>
        </authorList>
    </citation>
    <scope>NUCLEOTIDE SEQUENCE [LARGE SCALE GENOMIC DNA]</scope>
    <source>
        <strain evidence="5 6">4-11</strain>
    </source>
</reference>
<comment type="pathway">
    <text evidence="3">Purine metabolism; AMP biosynthesis via de novo pathway; AMP from IMP: step 2/2.</text>
</comment>
<dbReference type="Pfam" id="PF10397">
    <property type="entry name" value="ADSL_C"/>
    <property type="match status" value="1"/>
</dbReference>
<dbReference type="GO" id="GO:0004018">
    <property type="term" value="F:N6-(1,2-dicarboxyethyl)AMP AMP-lyase (fumarate-forming) activity"/>
    <property type="evidence" value="ECO:0007669"/>
    <property type="project" value="UniProtKB-UniRule"/>
</dbReference>
<evidence type="ECO:0000313" key="5">
    <source>
        <dbReference type="EMBL" id="RFU94424.1"/>
    </source>
</evidence>
<dbReference type="InterPro" id="IPR019468">
    <property type="entry name" value="AdenyloSucc_lyase_C"/>
</dbReference>
<dbReference type="GO" id="GO:0070626">
    <property type="term" value="F:(S)-2-(5-amino-1-(5-phospho-D-ribosyl)imidazole-4-carboxamido) succinate lyase (fumarate-forming) activity"/>
    <property type="evidence" value="ECO:0007669"/>
    <property type="project" value="TreeGrafter"/>
</dbReference>
<dbReference type="UniPathway" id="UPA00074">
    <property type="reaction ID" value="UER00132"/>
</dbReference>
<proteinExistence type="inferred from homology"/>
<dbReference type="PROSITE" id="PS00163">
    <property type="entry name" value="FUMARATE_LYASES"/>
    <property type="match status" value="1"/>
</dbReference>
<dbReference type="InterPro" id="IPR020557">
    <property type="entry name" value="Fumarate_lyase_CS"/>
</dbReference>
<dbReference type="SUPFAM" id="SSF48557">
    <property type="entry name" value="L-aspartase-like"/>
    <property type="match status" value="1"/>
</dbReference>
<keyword evidence="6" id="KW-1185">Reference proteome</keyword>
<dbReference type="Gene3D" id="1.20.200.10">
    <property type="entry name" value="Fumarase/aspartase (Central domain)"/>
    <property type="match status" value="1"/>
</dbReference>
<protein>
    <recommendedName>
        <fullName evidence="2 3">Adenylosuccinate lyase</fullName>
        <shortName evidence="3">ASL</shortName>
        <ecNumber evidence="2 3">4.3.2.2</ecNumber>
    </recommendedName>
    <alternativeName>
        <fullName evidence="3">Adenylosuccinase</fullName>
    </alternativeName>
</protein>
<dbReference type="NCBIfam" id="TIGR00928">
    <property type="entry name" value="purB"/>
    <property type="match status" value="1"/>
</dbReference>
<dbReference type="GO" id="GO:0005829">
    <property type="term" value="C:cytosol"/>
    <property type="evidence" value="ECO:0007669"/>
    <property type="project" value="TreeGrafter"/>
</dbReference>
<accession>A0A372MFA8</accession>
<comment type="caution">
    <text evidence="5">The sequence shown here is derived from an EMBL/GenBank/DDBJ whole genome shotgun (WGS) entry which is preliminary data.</text>
</comment>
<comment type="similarity">
    <text evidence="3">Belongs to the lyase 1 family. Adenylosuccinate lyase subfamily.</text>
</comment>
<dbReference type="InterPro" id="IPR004769">
    <property type="entry name" value="Pur_lyase"/>
</dbReference>
<evidence type="ECO:0000256" key="1">
    <source>
        <dbReference type="ARBA" id="ARBA00023239"/>
    </source>
</evidence>
<dbReference type="SMART" id="SM00998">
    <property type="entry name" value="ADSL_C"/>
    <property type="match status" value="1"/>
</dbReference>